<name>A0A1F4Q4V2_UNCSA</name>
<feature type="domain" description="K Homology" evidence="9">
    <location>
        <begin position="272"/>
        <end position="347"/>
    </location>
</feature>
<gene>
    <name evidence="7" type="primary">nusA</name>
    <name evidence="10" type="ORF">A2625_07495</name>
</gene>
<dbReference type="PANTHER" id="PTHR22648">
    <property type="entry name" value="TRANSCRIPTION TERMINATION FACTOR NUSA"/>
    <property type="match status" value="1"/>
</dbReference>
<dbReference type="Gene3D" id="2.40.50.140">
    <property type="entry name" value="Nucleic acid-binding proteins"/>
    <property type="match status" value="1"/>
</dbReference>
<dbReference type="InterPro" id="IPR009019">
    <property type="entry name" value="KH_sf_prok-type"/>
</dbReference>
<dbReference type="HAMAP" id="MF_00945_B">
    <property type="entry name" value="NusA_B"/>
    <property type="match status" value="1"/>
</dbReference>
<evidence type="ECO:0000256" key="1">
    <source>
        <dbReference type="ARBA" id="ARBA00022472"/>
    </source>
</evidence>
<dbReference type="InterPro" id="IPR004087">
    <property type="entry name" value="KH_dom"/>
</dbReference>
<dbReference type="AlphaFoldDB" id="A0A1F4Q4V2"/>
<evidence type="ECO:0000313" key="10">
    <source>
        <dbReference type="EMBL" id="OGB90866.1"/>
    </source>
</evidence>
<proteinExistence type="inferred from homology"/>
<dbReference type="GO" id="GO:0003723">
    <property type="term" value="F:RNA binding"/>
    <property type="evidence" value="ECO:0007669"/>
    <property type="project" value="UniProtKB-UniRule"/>
</dbReference>
<dbReference type="Gene3D" id="3.30.1480.10">
    <property type="entry name" value="NusA, N-terminal domain"/>
    <property type="match status" value="1"/>
</dbReference>
<dbReference type="SUPFAM" id="SSF50249">
    <property type="entry name" value="Nucleic acid-binding proteins"/>
    <property type="match status" value="1"/>
</dbReference>
<dbReference type="FunFam" id="3.30.300.20:FF:000002">
    <property type="entry name" value="Transcription termination/antitermination protein NusA"/>
    <property type="match status" value="1"/>
</dbReference>
<dbReference type="PANTHER" id="PTHR22648:SF0">
    <property type="entry name" value="TRANSCRIPTION TERMINATION_ANTITERMINATION PROTEIN NUSA"/>
    <property type="match status" value="1"/>
</dbReference>
<dbReference type="EMBL" id="METM01000003">
    <property type="protein sequence ID" value="OGB90866.1"/>
    <property type="molecule type" value="Genomic_DNA"/>
</dbReference>
<keyword evidence="5 7" id="KW-0805">Transcription regulation</keyword>
<accession>A0A1F4Q4V2</accession>
<dbReference type="InterPro" id="IPR013735">
    <property type="entry name" value="TF_NusA_N"/>
</dbReference>
<keyword evidence="4 7" id="KW-0694">RNA-binding</keyword>
<dbReference type="InterPro" id="IPR012340">
    <property type="entry name" value="NA-bd_OB-fold"/>
</dbReference>
<dbReference type="CDD" id="cd22529">
    <property type="entry name" value="KH-II_NusA_rpt2"/>
    <property type="match status" value="1"/>
</dbReference>
<dbReference type="PROSITE" id="PS50084">
    <property type="entry name" value="KH_TYPE_1"/>
    <property type="match status" value="1"/>
</dbReference>
<comment type="function">
    <text evidence="7">Participates in both transcription termination and antitermination.</text>
</comment>
<comment type="caution">
    <text evidence="10">The sequence shown here is derived from an EMBL/GenBank/DDBJ whole genome shotgun (WGS) entry which is preliminary data.</text>
</comment>
<dbReference type="InterPro" id="IPR030842">
    <property type="entry name" value="TF_NusA_bacterial"/>
</dbReference>
<dbReference type="InterPro" id="IPR058582">
    <property type="entry name" value="KH_NusA_2nd"/>
</dbReference>
<keyword evidence="3 7" id="KW-0889">Transcription antitermination</keyword>
<organism evidence="10 11">
    <name type="scientific">candidate division WOR-1 bacterium RIFCSPHIGHO2_01_FULL_53_15</name>
    <dbReference type="NCBI Taxonomy" id="1802564"/>
    <lineage>
        <taxon>Bacteria</taxon>
        <taxon>Bacillati</taxon>
        <taxon>Saganbacteria</taxon>
    </lineage>
</organism>
<dbReference type="Pfam" id="PF08529">
    <property type="entry name" value="NusA_N"/>
    <property type="match status" value="2"/>
</dbReference>
<keyword evidence="6 7" id="KW-0804">Transcription</keyword>
<feature type="region of interest" description="Disordered" evidence="8">
    <location>
        <begin position="356"/>
        <end position="380"/>
    </location>
</feature>
<dbReference type="FunFam" id="3.30.300.20:FF:000005">
    <property type="entry name" value="Transcription termination/antitermination protein NusA"/>
    <property type="match status" value="1"/>
</dbReference>
<evidence type="ECO:0000256" key="6">
    <source>
        <dbReference type="ARBA" id="ARBA00023163"/>
    </source>
</evidence>
<evidence type="ECO:0000259" key="9">
    <source>
        <dbReference type="SMART" id="SM00322"/>
    </source>
</evidence>
<keyword evidence="2 7" id="KW-0963">Cytoplasm</keyword>
<dbReference type="InterPro" id="IPR006847">
    <property type="entry name" value="IF2_N"/>
</dbReference>
<dbReference type="Gene3D" id="1.10.10.2480">
    <property type="match status" value="1"/>
</dbReference>
<evidence type="ECO:0000313" key="11">
    <source>
        <dbReference type="Proteomes" id="UP000178724"/>
    </source>
</evidence>
<reference evidence="10 11" key="1">
    <citation type="journal article" date="2016" name="Nat. Commun.">
        <title>Thousands of microbial genomes shed light on interconnected biogeochemical processes in an aquifer system.</title>
        <authorList>
            <person name="Anantharaman K."/>
            <person name="Brown C.T."/>
            <person name="Hug L.A."/>
            <person name="Sharon I."/>
            <person name="Castelle C.J."/>
            <person name="Probst A.J."/>
            <person name="Thomas B.C."/>
            <person name="Singh A."/>
            <person name="Wilkins M.J."/>
            <person name="Karaoz U."/>
            <person name="Brodie E.L."/>
            <person name="Williams K.H."/>
            <person name="Hubbard S.S."/>
            <person name="Banfield J.F."/>
        </authorList>
    </citation>
    <scope>NUCLEOTIDE SEQUENCE [LARGE SCALE GENOMIC DNA]</scope>
</reference>
<dbReference type="Proteomes" id="UP000178724">
    <property type="component" value="Unassembled WGS sequence"/>
</dbReference>
<dbReference type="InterPro" id="IPR010213">
    <property type="entry name" value="TF_NusA"/>
</dbReference>
<dbReference type="Pfam" id="PF04760">
    <property type="entry name" value="IF2_N"/>
    <property type="match status" value="1"/>
</dbReference>
<dbReference type="GO" id="GO:0005829">
    <property type="term" value="C:cytosol"/>
    <property type="evidence" value="ECO:0007669"/>
    <property type="project" value="TreeGrafter"/>
</dbReference>
<dbReference type="GO" id="GO:0003700">
    <property type="term" value="F:DNA-binding transcription factor activity"/>
    <property type="evidence" value="ECO:0007669"/>
    <property type="project" value="InterPro"/>
</dbReference>
<dbReference type="SUPFAM" id="SSF69705">
    <property type="entry name" value="Transcription factor NusA, N-terminal domain"/>
    <property type="match status" value="1"/>
</dbReference>
<evidence type="ECO:0000256" key="4">
    <source>
        <dbReference type="ARBA" id="ARBA00022884"/>
    </source>
</evidence>
<protein>
    <recommendedName>
        <fullName evidence="7">Transcription termination/antitermination protein NusA</fullName>
    </recommendedName>
</protein>
<sequence>MKIEHFNEMLEEIRRERGISKDMLVEAIKASLVSAVKKKFPEDANLECRITDQGEVRIYRLTEDKEEDVTPHDFGRFAAQTAKQVIIQRLREAEKIETFDEFTKKQGELVTGIVQRREYGGYLINLGRSETVLTPQEQIPGENLRDKDHVKLYLVEVKKTPRGPMLVVSRSHPNLVRKLFEMEVPEIKEGILEVKEIAREPGKRTKFAVFSKDPNVGAVGACVGHMGQRIQNITRELGPERIDIVEWNEKPESFITNALSPAKISKVELNQAEKTAKVWVPEKELSLAIGKEGQNVRLAVKLTGWKIDLLSSDEGAKKTEQKRSKVKVHELAKELNLTSSELIAKLREMGFSVKAANSSVPEDALEKLQPKKEEEPTTNE</sequence>
<evidence type="ECO:0000256" key="3">
    <source>
        <dbReference type="ARBA" id="ARBA00022814"/>
    </source>
</evidence>
<evidence type="ECO:0000256" key="2">
    <source>
        <dbReference type="ARBA" id="ARBA00022490"/>
    </source>
</evidence>
<dbReference type="InterPro" id="IPR036555">
    <property type="entry name" value="NusA_N_sf"/>
</dbReference>
<dbReference type="InterPro" id="IPR025249">
    <property type="entry name" value="TF_NusA_KH_1st"/>
</dbReference>
<keyword evidence="1 7" id="KW-0806">Transcription termination</keyword>
<dbReference type="GO" id="GO:0006353">
    <property type="term" value="P:DNA-templated transcription termination"/>
    <property type="evidence" value="ECO:0007669"/>
    <property type="project" value="UniProtKB-UniRule"/>
</dbReference>
<dbReference type="Pfam" id="PF26594">
    <property type="entry name" value="KH_NusA_2nd"/>
    <property type="match status" value="1"/>
</dbReference>
<comment type="similarity">
    <text evidence="7">Belongs to the NusA family.</text>
</comment>
<dbReference type="InterPro" id="IPR015946">
    <property type="entry name" value="KH_dom-like_a/b"/>
</dbReference>
<evidence type="ECO:0000256" key="8">
    <source>
        <dbReference type="SAM" id="MobiDB-lite"/>
    </source>
</evidence>
<dbReference type="Gene3D" id="3.30.300.20">
    <property type="match status" value="2"/>
</dbReference>
<evidence type="ECO:0000256" key="7">
    <source>
        <dbReference type="HAMAP-Rule" id="MF_00945"/>
    </source>
</evidence>
<evidence type="ECO:0000256" key="5">
    <source>
        <dbReference type="ARBA" id="ARBA00023015"/>
    </source>
</evidence>
<dbReference type="CDD" id="cd04455">
    <property type="entry name" value="S1_NusA"/>
    <property type="match status" value="1"/>
</dbReference>
<comment type="subunit">
    <text evidence="7">Monomer. Binds directly to the core enzyme of the DNA-dependent RNA polymerase and to nascent RNA.</text>
</comment>
<feature type="compositionally biased region" description="Basic and acidic residues" evidence="8">
    <location>
        <begin position="364"/>
        <end position="380"/>
    </location>
</feature>
<dbReference type="SUPFAM" id="SSF54814">
    <property type="entry name" value="Prokaryotic type KH domain (KH-domain type II)"/>
    <property type="match status" value="2"/>
</dbReference>
<comment type="subcellular location">
    <subcellularLocation>
        <location evidence="7">Cytoplasm</location>
    </subcellularLocation>
</comment>
<dbReference type="Pfam" id="PF13184">
    <property type="entry name" value="KH_NusA_1st"/>
    <property type="match status" value="1"/>
</dbReference>
<dbReference type="SMART" id="SM00322">
    <property type="entry name" value="KH"/>
    <property type="match status" value="1"/>
</dbReference>
<dbReference type="NCBIfam" id="TIGR01953">
    <property type="entry name" value="NusA"/>
    <property type="match status" value="1"/>
</dbReference>
<dbReference type="CDD" id="cd02134">
    <property type="entry name" value="KH-II_NusA_rpt1"/>
    <property type="match status" value="1"/>
</dbReference>
<dbReference type="GO" id="GO:0031564">
    <property type="term" value="P:transcription antitermination"/>
    <property type="evidence" value="ECO:0007669"/>
    <property type="project" value="UniProtKB-UniRule"/>
</dbReference>